<organism evidence="10 11">
    <name type="scientific">Linnemannia schmuckeri</name>
    <dbReference type="NCBI Taxonomy" id="64567"/>
    <lineage>
        <taxon>Eukaryota</taxon>
        <taxon>Fungi</taxon>
        <taxon>Fungi incertae sedis</taxon>
        <taxon>Mucoromycota</taxon>
        <taxon>Mortierellomycotina</taxon>
        <taxon>Mortierellomycetes</taxon>
        <taxon>Mortierellales</taxon>
        <taxon>Mortierellaceae</taxon>
        <taxon>Linnemannia</taxon>
    </lineage>
</organism>
<dbReference type="EMBL" id="JAAAUQ010001794">
    <property type="protein sequence ID" value="KAF9133428.1"/>
    <property type="molecule type" value="Genomic_DNA"/>
</dbReference>
<evidence type="ECO:0000256" key="6">
    <source>
        <dbReference type="ARBA" id="ARBA00022729"/>
    </source>
</evidence>
<evidence type="ECO:0000256" key="4">
    <source>
        <dbReference type="ARBA" id="ARBA00016056"/>
    </source>
</evidence>
<sequence length="322" mass="34894">MKVIATFASAALLVAVAVTAQQPTPTPSPQPSWTNCAKNPILNVNSFSASPLPLCHGKPVQFTATGSLTQPIIEGATVTVEAKWLRYTVYRDEFDLCQALAGAGTPCPVANIDTLKFSSIVDERILIGTPLDLRVKVYNGDGEEILCQNTTTQASNCGNPPYIPPPVTTTTTTKRPIPTPVPGNFVPCDGPQNMTISSATFTPNAWCRGSNVCVDISGTLKTNITWSTSLHLYTTDVVGSEEAPYGIWDFYEYLYAKGQYNIPAGPISFRACGNVNMYTPERASTWELRLGYNGWVGQSVRWFPLTCLKATNKFEIPPCPNA</sequence>
<feature type="signal peptide" evidence="8">
    <location>
        <begin position="1"/>
        <end position="20"/>
    </location>
</feature>
<dbReference type="PANTHER" id="PTHR11306:SF0">
    <property type="entry name" value="PHOSPHATIDYLGLYCEROL_PHOSPHATIDYLINOSITOL TRANSFER PROTEIN"/>
    <property type="match status" value="1"/>
</dbReference>
<comment type="function">
    <text evidence="1">Catalyzes the intermembrane transfer of phosphatidylglycerol and phosphatidylinositol.</text>
</comment>
<dbReference type="InterPro" id="IPR003172">
    <property type="entry name" value="ML_dom"/>
</dbReference>
<dbReference type="InterPro" id="IPR036846">
    <property type="entry name" value="GM2-AP_sf"/>
</dbReference>
<evidence type="ECO:0000256" key="7">
    <source>
        <dbReference type="ARBA" id="ARBA00023055"/>
    </source>
</evidence>
<dbReference type="Pfam" id="PF02221">
    <property type="entry name" value="E1_DerP2_DerF2"/>
    <property type="match status" value="1"/>
</dbReference>
<evidence type="ECO:0000256" key="5">
    <source>
        <dbReference type="ARBA" id="ARBA00022448"/>
    </source>
</evidence>
<keyword evidence="7" id="KW-0445">Lipid transport</keyword>
<reference evidence="10" key="1">
    <citation type="journal article" date="2020" name="Fungal Divers.">
        <title>Resolving the Mortierellaceae phylogeny through synthesis of multi-gene phylogenetics and phylogenomics.</title>
        <authorList>
            <person name="Vandepol N."/>
            <person name="Liber J."/>
            <person name="Desiro A."/>
            <person name="Na H."/>
            <person name="Kennedy M."/>
            <person name="Barry K."/>
            <person name="Grigoriev I.V."/>
            <person name="Miller A.N."/>
            <person name="O'Donnell K."/>
            <person name="Stajich J.E."/>
            <person name="Bonito G."/>
        </authorList>
    </citation>
    <scope>NUCLEOTIDE SEQUENCE</scope>
    <source>
        <strain evidence="10">NRRL 6426</strain>
    </source>
</reference>
<dbReference type="InterPro" id="IPR014756">
    <property type="entry name" value="Ig_E-set"/>
</dbReference>
<keyword evidence="5" id="KW-0813">Transport</keyword>
<feature type="domain" description="MD-2-related lipid-recognition" evidence="9">
    <location>
        <begin position="33"/>
        <end position="152"/>
    </location>
</feature>
<accession>A0A9P5V3C9</accession>
<dbReference type="SMART" id="SM00737">
    <property type="entry name" value="ML"/>
    <property type="match status" value="1"/>
</dbReference>
<evidence type="ECO:0000256" key="3">
    <source>
        <dbReference type="ARBA" id="ARBA00011245"/>
    </source>
</evidence>
<dbReference type="AlphaFoldDB" id="A0A9P5V3C9"/>
<feature type="chain" id="PRO_5040474128" description="Phosphatidylglycerol/phosphatidylinositol transfer protein" evidence="8">
    <location>
        <begin position="21"/>
        <end position="322"/>
    </location>
</feature>
<dbReference type="OrthoDB" id="6409159at2759"/>
<gene>
    <name evidence="10" type="ORF">BG015_003558</name>
</gene>
<dbReference type="Gene3D" id="2.70.220.10">
    <property type="entry name" value="Ganglioside GM2 activator"/>
    <property type="match status" value="1"/>
</dbReference>
<evidence type="ECO:0000313" key="10">
    <source>
        <dbReference type="EMBL" id="KAF9133428.1"/>
    </source>
</evidence>
<evidence type="ECO:0000256" key="2">
    <source>
        <dbReference type="ARBA" id="ARBA00006370"/>
    </source>
</evidence>
<name>A0A9P5V3C9_9FUNG</name>
<comment type="caution">
    <text evidence="10">The sequence shown here is derived from an EMBL/GenBank/DDBJ whole genome shotgun (WGS) entry which is preliminary data.</text>
</comment>
<protein>
    <recommendedName>
        <fullName evidence="4">Phosphatidylglycerol/phosphatidylinositol transfer protein</fullName>
    </recommendedName>
</protein>
<evidence type="ECO:0000256" key="1">
    <source>
        <dbReference type="ARBA" id="ARBA00002053"/>
    </source>
</evidence>
<evidence type="ECO:0000256" key="8">
    <source>
        <dbReference type="SAM" id="SignalP"/>
    </source>
</evidence>
<keyword evidence="6 8" id="KW-0732">Signal</keyword>
<evidence type="ECO:0000259" key="9">
    <source>
        <dbReference type="SMART" id="SM00737"/>
    </source>
</evidence>
<dbReference type="SUPFAM" id="SSF81296">
    <property type="entry name" value="E set domains"/>
    <property type="match status" value="1"/>
</dbReference>
<proteinExistence type="inferred from homology"/>
<dbReference type="GO" id="GO:0015918">
    <property type="term" value="P:sterol transport"/>
    <property type="evidence" value="ECO:0007669"/>
    <property type="project" value="InterPro"/>
</dbReference>
<dbReference type="GO" id="GO:0032934">
    <property type="term" value="F:sterol binding"/>
    <property type="evidence" value="ECO:0007669"/>
    <property type="project" value="InterPro"/>
</dbReference>
<dbReference type="InterPro" id="IPR039670">
    <property type="entry name" value="NPC2-like"/>
</dbReference>
<keyword evidence="11" id="KW-1185">Reference proteome</keyword>
<evidence type="ECO:0000313" key="11">
    <source>
        <dbReference type="Proteomes" id="UP000748756"/>
    </source>
</evidence>
<dbReference type="PANTHER" id="PTHR11306">
    <property type="entry name" value="NIEMANN PICK TYPE C2 PROTEIN NPC2-RELATED"/>
    <property type="match status" value="1"/>
</dbReference>
<dbReference type="Proteomes" id="UP000748756">
    <property type="component" value="Unassembled WGS sequence"/>
</dbReference>
<comment type="subunit">
    <text evidence="3">Monomer.</text>
</comment>
<comment type="similarity">
    <text evidence="2">Belongs to the NPC2 family.</text>
</comment>